<dbReference type="Proteomes" id="UP000199163">
    <property type="component" value="Unassembled WGS sequence"/>
</dbReference>
<protein>
    <submittedName>
        <fullName evidence="1">Uncharacterized protein</fullName>
    </submittedName>
</protein>
<evidence type="ECO:0000313" key="1">
    <source>
        <dbReference type="EMBL" id="SDH88599.1"/>
    </source>
</evidence>
<dbReference type="AlphaFoldDB" id="A0A1G8G2J8"/>
<reference evidence="2" key="1">
    <citation type="submission" date="2016-10" db="EMBL/GenBank/DDBJ databases">
        <authorList>
            <person name="Varghese N."/>
            <person name="Submissions S."/>
        </authorList>
    </citation>
    <scope>NUCLEOTIDE SEQUENCE [LARGE SCALE GENOMIC DNA]</scope>
    <source>
        <strain evidence="2">DSM 21632</strain>
    </source>
</reference>
<keyword evidence="2" id="KW-1185">Reference proteome</keyword>
<evidence type="ECO:0000313" key="2">
    <source>
        <dbReference type="Proteomes" id="UP000199163"/>
    </source>
</evidence>
<name>A0A1G8G2J8_9BACI</name>
<gene>
    <name evidence="1" type="ORF">SAMN05192534_11413</name>
</gene>
<dbReference type="STRING" id="568899.SAMN05192534_11413"/>
<organism evidence="1 2">
    <name type="scientific">Alteribacillus persepolensis</name>
    <dbReference type="NCBI Taxonomy" id="568899"/>
    <lineage>
        <taxon>Bacteria</taxon>
        <taxon>Bacillati</taxon>
        <taxon>Bacillota</taxon>
        <taxon>Bacilli</taxon>
        <taxon>Bacillales</taxon>
        <taxon>Bacillaceae</taxon>
        <taxon>Alteribacillus</taxon>
    </lineage>
</organism>
<accession>A0A1G8G2J8</accession>
<sequence>MESRFLLRNLKQAGAGAEHGERLTFYTLLTYLEKLGLSLSLHGNSCRFTYTLTFMTELNTSKTYVR</sequence>
<proteinExistence type="predicted"/>
<dbReference type="EMBL" id="FNDK01000014">
    <property type="protein sequence ID" value="SDH88599.1"/>
    <property type="molecule type" value="Genomic_DNA"/>
</dbReference>